<dbReference type="EMBL" id="JAPFFK010000002">
    <property type="protein sequence ID" value="KAJ6775554.1"/>
    <property type="molecule type" value="Genomic_DNA"/>
</dbReference>
<protein>
    <submittedName>
        <fullName evidence="1">Uncharacterized protein</fullName>
    </submittedName>
</protein>
<gene>
    <name evidence="1" type="ORF">OIU79_018678</name>
</gene>
<name>A0A9Q0WYT0_SALPP</name>
<proteinExistence type="predicted"/>
<sequence>MVDGFEPSLMTKFPSSRITASALVVFGIEDERVVDQTAPVGFFSRTRLPSDNSSSFDEAGLLEGLSLFATQTIVLSSKFIYHIPR</sequence>
<dbReference type="Proteomes" id="UP001151532">
    <property type="component" value="Chromosome 5"/>
</dbReference>
<dbReference type="AlphaFoldDB" id="A0A9Q0WYT0"/>
<reference evidence="1" key="1">
    <citation type="submission" date="2022-11" db="EMBL/GenBank/DDBJ databases">
        <authorList>
            <person name="Hyden B.L."/>
            <person name="Feng K."/>
            <person name="Yates T."/>
            <person name="Jawdy S."/>
            <person name="Smart L.B."/>
            <person name="Muchero W."/>
        </authorList>
    </citation>
    <scope>NUCLEOTIDE SEQUENCE</scope>
    <source>
        <tissue evidence="1">Shoot tip</tissue>
    </source>
</reference>
<accession>A0A9Q0WYT0</accession>
<comment type="caution">
    <text evidence="1">The sequence shown here is derived from an EMBL/GenBank/DDBJ whole genome shotgun (WGS) entry which is preliminary data.</text>
</comment>
<dbReference type="OrthoDB" id="1750881at2759"/>
<keyword evidence="2" id="KW-1185">Reference proteome</keyword>
<evidence type="ECO:0000313" key="1">
    <source>
        <dbReference type="EMBL" id="KAJ6775554.1"/>
    </source>
</evidence>
<reference evidence="1" key="2">
    <citation type="journal article" date="2023" name="Int. J. Mol. Sci.">
        <title>De Novo Assembly and Annotation of 11 Diverse Shrub Willow (Salix) Genomes Reveals Novel Gene Organization in Sex-Linked Regions.</title>
        <authorList>
            <person name="Hyden B."/>
            <person name="Feng K."/>
            <person name="Yates T.B."/>
            <person name="Jawdy S."/>
            <person name="Cereghino C."/>
            <person name="Smart L.B."/>
            <person name="Muchero W."/>
        </authorList>
    </citation>
    <scope>NUCLEOTIDE SEQUENCE</scope>
    <source>
        <tissue evidence="1">Shoot tip</tissue>
    </source>
</reference>
<organism evidence="1 2">
    <name type="scientific">Salix purpurea</name>
    <name type="common">Purple osier willow</name>
    <dbReference type="NCBI Taxonomy" id="77065"/>
    <lineage>
        <taxon>Eukaryota</taxon>
        <taxon>Viridiplantae</taxon>
        <taxon>Streptophyta</taxon>
        <taxon>Embryophyta</taxon>
        <taxon>Tracheophyta</taxon>
        <taxon>Spermatophyta</taxon>
        <taxon>Magnoliopsida</taxon>
        <taxon>eudicotyledons</taxon>
        <taxon>Gunneridae</taxon>
        <taxon>Pentapetalae</taxon>
        <taxon>rosids</taxon>
        <taxon>fabids</taxon>
        <taxon>Malpighiales</taxon>
        <taxon>Salicaceae</taxon>
        <taxon>Saliceae</taxon>
        <taxon>Salix</taxon>
    </lineage>
</organism>
<evidence type="ECO:0000313" key="2">
    <source>
        <dbReference type="Proteomes" id="UP001151532"/>
    </source>
</evidence>